<dbReference type="PROSITE" id="PS50249">
    <property type="entry name" value="MPN"/>
    <property type="match status" value="1"/>
</dbReference>
<keyword evidence="6" id="KW-0482">Metalloprotease</keyword>
<keyword evidence="3" id="KW-0479">Metal-binding</keyword>
<dbReference type="Pfam" id="PF04002">
    <property type="entry name" value="RadC"/>
    <property type="match status" value="1"/>
</dbReference>
<evidence type="ECO:0000313" key="9">
    <source>
        <dbReference type="Proteomes" id="UP000095563"/>
    </source>
</evidence>
<dbReference type="Gene3D" id="3.40.140.10">
    <property type="entry name" value="Cytidine Deaminase, domain 2"/>
    <property type="match status" value="1"/>
</dbReference>
<accession>A0A174VP24</accession>
<dbReference type="Proteomes" id="UP000095563">
    <property type="component" value="Unassembled WGS sequence"/>
</dbReference>
<protein>
    <submittedName>
        <fullName evidence="8">DNA repair protein RadC</fullName>
    </submittedName>
</protein>
<name>A0A174VP24_9CLOT</name>
<dbReference type="EMBL" id="CZBO01000020">
    <property type="protein sequence ID" value="CUQ35216.1"/>
    <property type="molecule type" value="Genomic_DNA"/>
</dbReference>
<keyword evidence="4" id="KW-0378">Hydrolase</keyword>
<evidence type="ECO:0000256" key="1">
    <source>
        <dbReference type="ARBA" id="ARBA00010243"/>
    </source>
</evidence>
<dbReference type="CDD" id="cd08071">
    <property type="entry name" value="MPN_DUF2466"/>
    <property type="match status" value="1"/>
</dbReference>
<dbReference type="InterPro" id="IPR037518">
    <property type="entry name" value="MPN"/>
</dbReference>
<proteinExistence type="inferred from homology"/>
<dbReference type="GO" id="GO:0008237">
    <property type="term" value="F:metallopeptidase activity"/>
    <property type="evidence" value="ECO:0007669"/>
    <property type="project" value="UniProtKB-KW"/>
</dbReference>
<dbReference type="InterPro" id="IPR025657">
    <property type="entry name" value="RadC_JAB"/>
</dbReference>
<dbReference type="GO" id="GO:0046872">
    <property type="term" value="F:metal ion binding"/>
    <property type="evidence" value="ECO:0007669"/>
    <property type="project" value="UniProtKB-KW"/>
</dbReference>
<evidence type="ECO:0000256" key="2">
    <source>
        <dbReference type="ARBA" id="ARBA00022670"/>
    </source>
</evidence>
<evidence type="ECO:0000256" key="4">
    <source>
        <dbReference type="ARBA" id="ARBA00022801"/>
    </source>
</evidence>
<gene>
    <name evidence="8" type="primary">radC_2</name>
    <name evidence="8" type="ORF">ERS852568_03036</name>
</gene>
<dbReference type="GO" id="GO:0006508">
    <property type="term" value="P:proteolysis"/>
    <property type="evidence" value="ECO:0007669"/>
    <property type="project" value="UniProtKB-KW"/>
</dbReference>
<dbReference type="PANTHER" id="PTHR30471:SF3">
    <property type="entry name" value="UPF0758 PROTEIN YEES-RELATED"/>
    <property type="match status" value="1"/>
</dbReference>
<evidence type="ECO:0000256" key="5">
    <source>
        <dbReference type="ARBA" id="ARBA00022833"/>
    </source>
</evidence>
<evidence type="ECO:0000256" key="3">
    <source>
        <dbReference type="ARBA" id="ARBA00022723"/>
    </source>
</evidence>
<dbReference type="PANTHER" id="PTHR30471">
    <property type="entry name" value="DNA REPAIR PROTEIN RADC"/>
    <property type="match status" value="1"/>
</dbReference>
<evidence type="ECO:0000259" key="7">
    <source>
        <dbReference type="PROSITE" id="PS50249"/>
    </source>
</evidence>
<keyword evidence="5" id="KW-0862">Zinc</keyword>
<evidence type="ECO:0000256" key="6">
    <source>
        <dbReference type="ARBA" id="ARBA00023049"/>
    </source>
</evidence>
<dbReference type="RefSeq" id="WP_055209395.1">
    <property type="nucleotide sequence ID" value="NZ_CZBO01000020.1"/>
</dbReference>
<organism evidence="8 9">
    <name type="scientific">Clostridium baratii</name>
    <dbReference type="NCBI Taxonomy" id="1561"/>
    <lineage>
        <taxon>Bacteria</taxon>
        <taxon>Bacillati</taxon>
        <taxon>Bacillota</taxon>
        <taxon>Clostridia</taxon>
        <taxon>Eubacteriales</taxon>
        <taxon>Clostridiaceae</taxon>
        <taxon>Clostridium</taxon>
    </lineage>
</organism>
<keyword evidence="2" id="KW-0645">Protease</keyword>
<dbReference type="AlphaFoldDB" id="A0A174VP24"/>
<feature type="domain" description="MPN" evidence="7">
    <location>
        <begin position="25"/>
        <end position="147"/>
    </location>
</feature>
<comment type="similarity">
    <text evidence="1">Belongs to the UPF0758 family.</text>
</comment>
<evidence type="ECO:0000313" key="8">
    <source>
        <dbReference type="EMBL" id="CUQ35216.1"/>
    </source>
</evidence>
<sequence>MIKIEKVKLKIEKVKDIRIDKANNTISKADDVYNIVKDLLENEDRQNILCLCLDVKNRINNISTICIGSLNQSILHPREVFKIAIMSNSASIIIATNHVSGNIMIEKSEIKTMERISEVGELLGIEVLDFVVIGENGYTSYEALEKNK</sequence>
<dbReference type="InterPro" id="IPR001405">
    <property type="entry name" value="UPF0758"/>
</dbReference>
<reference evidence="8 9" key="1">
    <citation type="submission" date="2015-09" db="EMBL/GenBank/DDBJ databases">
        <authorList>
            <consortium name="Pathogen Informatics"/>
        </authorList>
    </citation>
    <scope>NUCLEOTIDE SEQUENCE [LARGE SCALE GENOMIC DNA]</scope>
    <source>
        <strain evidence="8 9">2789STDY5834956</strain>
    </source>
</reference>